<reference evidence="2 5" key="2">
    <citation type="submission" date="2018-10" db="EMBL/GenBank/DDBJ databases">
        <title>Genome seuquencing of Lactobacillus species.</title>
        <authorList>
            <person name="Baek C."/>
            <person name="Yi H."/>
        </authorList>
    </citation>
    <scope>NUCLEOTIDE SEQUENCE [LARGE SCALE GENOMIC DNA]</scope>
    <source>
        <strain evidence="2 5">DSM 10667</strain>
    </source>
</reference>
<evidence type="ECO:0000313" key="3">
    <source>
        <dbReference type="EMBL" id="GBF01676.1"/>
    </source>
</evidence>
<keyword evidence="4" id="KW-1185">Reference proteome</keyword>
<sequence>MKRFNHQILLAAVQVVEQQYGSVTDAPPDALKQVHAISACMPDALPTLTHYELLVMKRVIANEISLTKCSQMIGHSNTWLKPRLLAVIDGNYFLSEENYDETTETHQEING</sequence>
<evidence type="ECO:0000313" key="5">
    <source>
        <dbReference type="Proteomes" id="UP000277896"/>
    </source>
</evidence>
<gene>
    <name evidence="1" type="ORF">LP667_08735</name>
    <name evidence="2" type="ORF">LP667_09030</name>
    <name evidence="3" type="ORF">LPPLD21_01208</name>
</gene>
<proteinExistence type="predicted"/>
<dbReference type="EMBL" id="CP032744">
    <property type="protein sequence ID" value="AYJ38896.1"/>
    <property type="molecule type" value="Genomic_DNA"/>
</dbReference>
<dbReference type="EMBL" id="BDOR01000004">
    <property type="protein sequence ID" value="GBF01676.1"/>
    <property type="molecule type" value="Genomic_DNA"/>
</dbReference>
<evidence type="ECO:0000313" key="1">
    <source>
        <dbReference type="EMBL" id="AYJ38896.1"/>
    </source>
</evidence>
<evidence type="ECO:0000313" key="4">
    <source>
        <dbReference type="Proteomes" id="UP000236162"/>
    </source>
</evidence>
<reference evidence="3 4" key="1">
    <citation type="submission" date="2017-04" db="EMBL/GenBank/DDBJ databases">
        <title>In vitro and in silico characterization of Lactobacillus paraplantarum D2-1, a starter culture for soymilk fermentation.</title>
        <authorList>
            <person name="Endo A."/>
            <person name="Sasaki F."/>
            <person name="Maeno S."/>
            <person name="Kanesaki Y."/>
            <person name="Kubota E."/>
            <person name="Torres G.A."/>
            <person name="Tomita S."/>
            <person name="Nakagawa J."/>
        </authorList>
    </citation>
    <scope>NUCLEOTIDE SEQUENCE [LARGE SCALE GENOMIC DNA]</scope>
    <source>
        <strain evidence="3 4">D2-1</strain>
    </source>
</reference>
<organism evidence="2 5">
    <name type="scientific">Lactiplantibacillus paraplantarum</name>
    <dbReference type="NCBI Taxonomy" id="60520"/>
    <lineage>
        <taxon>Bacteria</taxon>
        <taxon>Bacillati</taxon>
        <taxon>Bacillota</taxon>
        <taxon>Bacilli</taxon>
        <taxon>Lactobacillales</taxon>
        <taxon>Lactobacillaceae</taxon>
        <taxon>Lactiplantibacillus</taxon>
    </lineage>
</organism>
<name>A0AAD0TWW7_9LACO</name>
<dbReference type="RefSeq" id="WP_056988243.1">
    <property type="nucleotide sequence ID" value="NZ_BDOR01000004.1"/>
</dbReference>
<accession>A0AAD0TWW7</accession>
<dbReference type="EMBL" id="CP032744">
    <property type="protein sequence ID" value="AYJ38950.1"/>
    <property type="molecule type" value="Genomic_DNA"/>
</dbReference>
<dbReference type="AlphaFoldDB" id="A0AAD0TWW7"/>
<dbReference type="Proteomes" id="UP000277896">
    <property type="component" value="Chromosome"/>
</dbReference>
<evidence type="ECO:0000313" key="2">
    <source>
        <dbReference type="EMBL" id="AYJ38950.1"/>
    </source>
</evidence>
<dbReference type="Proteomes" id="UP000236162">
    <property type="component" value="Unassembled WGS sequence"/>
</dbReference>
<protein>
    <submittedName>
        <fullName evidence="2">Uncharacterized protein</fullName>
    </submittedName>
</protein>